<dbReference type="InParanoid" id="W3WR85"/>
<dbReference type="GeneID" id="19276753"/>
<dbReference type="eggNOG" id="ENOG502TA2X">
    <property type="taxonomic scope" value="Eukaryota"/>
</dbReference>
<sequence length="285" mass="31047">MDPLSITASVIAVATLAAQTAQAAYRTIDGLIDAPQAIAHSKTLLSGTQNSLEILTETLEKNEHMQAQFGGILQSIALEKTLQATNELCKGFSAIITKYTSRSTDSKFSNRDRLSITFHESRILTFNGELSDCQRTIHLMTGTITLIVSNDTSKDVRQLSSRFQAQEQALSSLSTELSTRSATTDVLPRTTEDNMREGDTENNQGSLERTTALQESNQAALKALQQKRIGQTFGDLHTDQSMAMQGIVGEAQQGVDQSFGKLNAINNSRAFQGQMDAGSFAQMFK</sequence>
<accession>W3WR85</accession>
<dbReference type="RefSeq" id="XP_007838512.1">
    <property type="nucleotide sequence ID" value="XM_007840321.1"/>
</dbReference>
<proteinExistence type="predicted"/>
<reference evidence="5" key="1">
    <citation type="journal article" date="2015" name="BMC Genomics">
        <title>Genomic and transcriptomic analysis of the endophytic fungus Pestalotiopsis fici reveals its lifestyle and high potential for synthesis of natural products.</title>
        <authorList>
            <person name="Wang X."/>
            <person name="Zhang X."/>
            <person name="Liu L."/>
            <person name="Xiang M."/>
            <person name="Wang W."/>
            <person name="Sun X."/>
            <person name="Che Y."/>
            <person name="Guo L."/>
            <person name="Liu G."/>
            <person name="Guo L."/>
            <person name="Wang C."/>
            <person name="Yin W.B."/>
            <person name="Stadler M."/>
            <person name="Zhang X."/>
            <person name="Liu X."/>
        </authorList>
    </citation>
    <scope>NUCLEOTIDE SEQUENCE [LARGE SCALE GENOMIC DNA]</scope>
    <source>
        <strain evidence="5">W106-1 / CGMCC3.15140</strain>
    </source>
</reference>
<dbReference type="OMA" id="GSHNSGM"/>
<feature type="chain" id="PRO_5004833783" description="Azaphilone pigments biosynthesis cluster protein L N-terminal domain-containing protein" evidence="2">
    <location>
        <begin position="24"/>
        <end position="285"/>
    </location>
</feature>
<evidence type="ECO:0000259" key="3">
    <source>
        <dbReference type="Pfam" id="PF17111"/>
    </source>
</evidence>
<keyword evidence="5" id="KW-1185">Reference proteome</keyword>
<gene>
    <name evidence="4" type="ORF">PFICI_11740</name>
</gene>
<evidence type="ECO:0000313" key="5">
    <source>
        <dbReference type="Proteomes" id="UP000030651"/>
    </source>
</evidence>
<dbReference type="KEGG" id="pfy:PFICI_11740"/>
<dbReference type="EMBL" id="KI912117">
    <property type="protein sequence ID" value="ETS76353.1"/>
    <property type="molecule type" value="Genomic_DNA"/>
</dbReference>
<dbReference type="Pfam" id="PF17111">
    <property type="entry name" value="PigL_N"/>
    <property type="match status" value="1"/>
</dbReference>
<keyword evidence="2" id="KW-0732">Signal</keyword>
<dbReference type="HOGENOM" id="CLU_976980_0_0_1"/>
<feature type="signal peptide" evidence="2">
    <location>
        <begin position="1"/>
        <end position="23"/>
    </location>
</feature>
<dbReference type="InterPro" id="IPR031348">
    <property type="entry name" value="PigL_N"/>
</dbReference>
<protein>
    <recommendedName>
        <fullName evidence="3">Azaphilone pigments biosynthesis cluster protein L N-terminal domain-containing protein</fullName>
    </recommendedName>
</protein>
<evidence type="ECO:0000256" key="2">
    <source>
        <dbReference type="SAM" id="SignalP"/>
    </source>
</evidence>
<evidence type="ECO:0000313" key="4">
    <source>
        <dbReference type="EMBL" id="ETS76353.1"/>
    </source>
</evidence>
<evidence type="ECO:0000256" key="1">
    <source>
        <dbReference type="SAM" id="MobiDB-lite"/>
    </source>
</evidence>
<feature type="compositionally biased region" description="Low complexity" evidence="1">
    <location>
        <begin position="174"/>
        <end position="184"/>
    </location>
</feature>
<name>W3WR85_PESFW</name>
<organism evidence="4 5">
    <name type="scientific">Pestalotiopsis fici (strain W106-1 / CGMCC3.15140)</name>
    <dbReference type="NCBI Taxonomy" id="1229662"/>
    <lineage>
        <taxon>Eukaryota</taxon>
        <taxon>Fungi</taxon>
        <taxon>Dikarya</taxon>
        <taxon>Ascomycota</taxon>
        <taxon>Pezizomycotina</taxon>
        <taxon>Sordariomycetes</taxon>
        <taxon>Xylariomycetidae</taxon>
        <taxon>Amphisphaeriales</taxon>
        <taxon>Sporocadaceae</taxon>
        <taxon>Pestalotiopsis</taxon>
    </lineage>
</organism>
<feature type="region of interest" description="Disordered" evidence="1">
    <location>
        <begin position="174"/>
        <end position="207"/>
    </location>
</feature>
<dbReference type="OrthoDB" id="5068804at2759"/>
<feature type="domain" description="Azaphilone pigments biosynthesis cluster protein L N-terminal" evidence="3">
    <location>
        <begin position="1"/>
        <end position="169"/>
    </location>
</feature>
<dbReference type="Proteomes" id="UP000030651">
    <property type="component" value="Unassembled WGS sequence"/>
</dbReference>
<dbReference type="AlphaFoldDB" id="W3WR85"/>
<feature type="compositionally biased region" description="Basic and acidic residues" evidence="1">
    <location>
        <begin position="190"/>
        <end position="199"/>
    </location>
</feature>